<evidence type="ECO:0000256" key="1">
    <source>
        <dbReference type="SAM" id="SignalP"/>
    </source>
</evidence>
<dbReference type="PROSITE" id="PS51257">
    <property type="entry name" value="PROKAR_LIPOPROTEIN"/>
    <property type="match status" value="1"/>
</dbReference>
<dbReference type="AlphaFoldDB" id="A0A1G7RQ88"/>
<keyword evidence="3" id="KW-0645">Protease</keyword>
<organism evidence="3 4">
    <name type="scientific">Prevotella communis</name>
    <dbReference type="NCBI Taxonomy" id="2913614"/>
    <lineage>
        <taxon>Bacteria</taxon>
        <taxon>Pseudomonadati</taxon>
        <taxon>Bacteroidota</taxon>
        <taxon>Bacteroidia</taxon>
        <taxon>Bacteroidales</taxon>
        <taxon>Prevotellaceae</taxon>
        <taxon>Prevotella</taxon>
    </lineage>
</organism>
<keyword evidence="3" id="KW-0482">Metalloprotease</keyword>
<dbReference type="EMBL" id="FNCQ01000001">
    <property type="protein sequence ID" value="SDG12912.1"/>
    <property type="molecule type" value="Genomic_DNA"/>
</dbReference>
<evidence type="ECO:0000313" key="3">
    <source>
        <dbReference type="EMBL" id="SDG12912.1"/>
    </source>
</evidence>
<dbReference type="SUPFAM" id="SSF55486">
    <property type="entry name" value="Metalloproteases ('zincins'), catalytic domain"/>
    <property type="match status" value="1"/>
</dbReference>
<dbReference type="GO" id="GO:0006508">
    <property type="term" value="P:proteolysis"/>
    <property type="evidence" value="ECO:0007669"/>
    <property type="project" value="UniProtKB-KW"/>
</dbReference>
<evidence type="ECO:0000313" key="4">
    <source>
        <dbReference type="Proteomes" id="UP000198779"/>
    </source>
</evidence>
<feature type="signal peptide" evidence="1">
    <location>
        <begin position="1"/>
        <end position="20"/>
    </location>
</feature>
<dbReference type="PANTHER" id="PTHR41775:SF1">
    <property type="entry name" value="PEPTIDASE M6-LIKE DOMAIN-CONTAINING PROTEIN"/>
    <property type="match status" value="1"/>
</dbReference>
<gene>
    <name evidence="3" type="ORF">SAMN04487901_10155</name>
</gene>
<proteinExistence type="predicted"/>
<dbReference type="PANTHER" id="PTHR41775">
    <property type="entry name" value="SECRETED PROTEIN-RELATED"/>
    <property type="match status" value="1"/>
</dbReference>
<accession>A0A1G7RQ88</accession>
<sequence length="747" mass="84781">MKRLSLIILTIVFGTLSLMACPGYSKPVDVPQPDGSTITLLMHGDEFRHFITTTDGYTVVKGNDGFYHYADKGVNGQLKAVNIIARNIAERDETQLSFLANHKKMIAPNMTDYQKEMKTHALQMQRDYASLLGGERKNRAGTIWAPFNYSKFKGLIILVEFSDRKFITDNPKTFYQKLTSEKNYRDTSHEYYPVDVEGSARDYFYENSFGIFDPTFNVVGPIQIDMKSTEIGGYNASPQTMAKVLKKVLTGVDNEVNFSEYDTDNNGYIDMCYFIFAGYGSYMQGNNENYLWPHANDFSQSARWFGMRYDGKYFGRYACSVELMDHEIYSEAHQYLGGIGVICHEFSHVLGLADHYDTDYEENGQALTPDSWDLMASGTDANFGLNPVGYNAFERYALGFATPFEINAEGNYTLNPFNSSNECLILQSGTENELYFIENRQQQRWDKFLPGHGMLVWRANLADSYVWENNIVNVSPSNMHFELLNAAPGRNINTEYTPFPGKGNNADLTTMTIPNLISSKKTEAPYNLYDITESADGVITFEASKEQRYKYLTEDFETIDVNTAEAANVEGIFCYWNFNKAVVEWLTDIYGNGQQAVKVNRNGYIESSPLSKPLYNLSFKVWSENYQTRVTTRYKADETSSWTIIPSSNGKNTEIIDMNSTATLNYNTIIPKGYRIQILVQGVNPATVGHIDDITVSIKDSDMNTDAIESIQVAHRDNSQIYNLNGQKVGNHYRGIIIRNGKKHLMR</sequence>
<dbReference type="Proteomes" id="UP000198779">
    <property type="component" value="Unassembled WGS sequence"/>
</dbReference>
<reference evidence="4" key="1">
    <citation type="submission" date="2016-10" db="EMBL/GenBank/DDBJ databases">
        <authorList>
            <person name="Varghese N."/>
            <person name="Submissions S."/>
        </authorList>
    </citation>
    <scope>NUCLEOTIDE SEQUENCE [LARGE SCALE GENOMIC DNA]</scope>
    <source>
        <strain evidence="4">BP1-148</strain>
    </source>
</reference>
<evidence type="ECO:0000259" key="2">
    <source>
        <dbReference type="Pfam" id="PF05547"/>
    </source>
</evidence>
<dbReference type="NCBIfam" id="TIGR03296">
    <property type="entry name" value="M6dom_TIGR03296"/>
    <property type="match status" value="1"/>
</dbReference>
<keyword evidence="3" id="KW-0378">Hydrolase</keyword>
<dbReference type="GO" id="GO:0008237">
    <property type="term" value="F:metallopeptidase activity"/>
    <property type="evidence" value="ECO:0007669"/>
    <property type="project" value="UniProtKB-KW"/>
</dbReference>
<dbReference type="InterPro" id="IPR008757">
    <property type="entry name" value="Peptidase_M6-like_domain"/>
</dbReference>
<feature type="chain" id="PRO_5011706938" evidence="1">
    <location>
        <begin position="21"/>
        <end position="747"/>
    </location>
</feature>
<name>A0A1G7RQ88_9BACT</name>
<keyword evidence="1" id="KW-0732">Signal</keyword>
<dbReference type="RefSeq" id="WP_091813367.1">
    <property type="nucleotide sequence ID" value="NZ_FNCQ01000001.1"/>
</dbReference>
<protein>
    <submittedName>
        <fullName evidence="3">M6 family metalloprotease domain-containing protein</fullName>
    </submittedName>
</protein>
<dbReference type="Pfam" id="PF05547">
    <property type="entry name" value="Peptidase_M6"/>
    <property type="match status" value="1"/>
</dbReference>
<keyword evidence="4" id="KW-1185">Reference proteome</keyword>
<feature type="domain" description="Peptidase M6-like" evidence="2">
    <location>
        <begin position="153"/>
        <end position="379"/>
    </location>
</feature>
<dbReference type="STRING" id="645274.SAMN04487901_10155"/>